<dbReference type="PeptideAtlas" id="L8E8R7"/>
<reference evidence="1" key="1">
    <citation type="journal article" date="2013" name="PLoS ONE">
        <title>Direct detection of alternative open reading frames translation products in human significantly expands the proteome.</title>
        <authorList>
            <person name="Vanderperre B."/>
            <person name="Lucier J.-F."/>
            <person name="Motard J."/>
            <person name="Tremblay G."/>
            <person name="Vanderperre S."/>
            <person name="Wisztorski M."/>
            <person name="Salzet M."/>
            <person name="Boisvert F.-M."/>
            <person name="Roucou X."/>
        </authorList>
    </citation>
    <scope>NUCLEOTIDE SEQUENCE</scope>
</reference>
<proteinExistence type="predicted"/>
<dbReference type="OrthoDB" id="6129702at2759"/>
<dbReference type="EMBL" id="HF584042">
    <property type="protein sequence ID" value="CCQ43539.1"/>
    <property type="molecule type" value="Genomic_DNA"/>
</dbReference>
<accession>L8E8R7</accession>
<organism evidence="1">
    <name type="scientific">Homo sapiens</name>
    <name type="common">Human</name>
    <dbReference type="NCBI Taxonomy" id="9606"/>
    <lineage>
        <taxon>Eukaryota</taxon>
        <taxon>Metazoa</taxon>
        <taxon>Chordata</taxon>
        <taxon>Craniata</taxon>
        <taxon>Vertebrata</taxon>
        <taxon>Euteleostomi</taxon>
        <taxon>Mammalia</taxon>
        <taxon>Eutheria</taxon>
        <taxon>Euarchontoglires</taxon>
        <taxon>Primates</taxon>
        <taxon>Haplorrhini</taxon>
        <taxon>Catarrhini</taxon>
        <taxon>Hominidae</taxon>
        <taxon>Homo</taxon>
    </lineage>
</organism>
<dbReference type="ChiTaRS" id="LIMA1">
    <property type="organism name" value="human"/>
</dbReference>
<protein>
    <submittedName>
        <fullName evidence="1">Alternative protein LIMA1</fullName>
    </submittedName>
</protein>
<gene>
    <name evidence="1" type="primary">LIMA1</name>
</gene>
<evidence type="ECO:0000313" key="1">
    <source>
        <dbReference type="EMBL" id="CCQ43539.1"/>
    </source>
</evidence>
<sequence>MSEDSLSNGASLGQPAGVSHQLLPLLLLQQQTQSRNICIFTWKNLL</sequence>
<dbReference type="AlphaFoldDB" id="L8E8R7"/>
<name>L8E8R7_HUMAN</name>